<feature type="region of interest" description="Disordered" evidence="1">
    <location>
        <begin position="218"/>
        <end position="237"/>
    </location>
</feature>
<dbReference type="EMBL" id="DS231697">
    <property type="protein sequence ID" value="KNA96234.1"/>
    <property type="molecule type" value="Genomic_DNA"/>
</dbReference>
<protein>
    <submittedName>
        <fullName evidence="2">Uncharacterized protein</fullName>
    </submittedName>
</protein>
<evidence type="ECO:0000313" key="3">
    <source>
        <dbReference type="Proteomes" id="UP000009097"/>
    </source>
</evidence>
<dbReference type="RefSeq" id="XP_018234280.1">
    <property type="nucleotide sequence ID" value="XM_018378372.1"/>
</dbReference>
<dbReference type="AlphaFoldDB" id="A0A0J9UB58"/>
<proteinExistence type="predicted"/>
<accession>A0A0J9UB58</accession>
<reference evidence="2" key="2">
    <citation type="journal article" date="2010" name="Nature">
        <title>Comparative genomics reveals mobile pathogenicity chromosomes in Fusarium.</title>
        <authorList>
            <person name="Ma L.J."/>
            <person name="van der Does H.C."/>
            <person name="Borkovich K.A."/>
            <person name="Coleman J.J."/>
            <person name="Daboussi M.J."/>
            <person name="Di Pietro A."/>
            <person name="Dufresne M."/>
            <person name="Freitag M."/>
            <person name="Grabherr M."/>
            <person name="Henrissat B."/>
            <person name="Houterman P.M."/>
            <person name="Kang S."/>
            <person name="Shim W.B."/>
            <person name="Woloshuk C."/>
            <person name="Xie X."/>
            <person name="Xu J.R."/>
            <person name="Antoniw J."/>
            <person name="Baker S.E."/>
            <person name="Bluhm B.H."/>
            <person name="Breakspear A."/>
            <person name="Brown D.W."/>
            <person name="Butchko R.A."/>
            <person name="Chapman S."/>
            <person name="Coulson R."/>
            <person name="Coutinho P.M."/>
            <person name="Danchin E.G."/>
            <person name="Diener A."/>
            <person name="Gale L.R."/>
            <person name="Gardiner D.M."/>
            <person name="Goff S."/>
            <person name="Hammond-Kosack K.E."/>
            <person name="Hilburn K."/>
            <person name="Hua-Van A."/>
            <person name="Jonkers W."/>
            <person name="Kazan K."/>
            <person name="Kodira C.D."/>
            <person name="Koehrsen M."/>
            <person name="Kumar L."/>
            <person name="Lee Y.H."/>
            <person name="Li L."/>
            <person name="Manners J.M."/>
            <person name="Miranda-Saavedra D."/>
            <person name="Mukherjee M."/>
            <person name="Park G."/>
            <person name="Park J."/>
            <person name="Park S.Y."/>
            <person name="Proctor R.H."/>
            <person name="Regev A."/>
            <person name="Ruiz-Roldan M.C."/>
            <person name="Sain D."/>
            <person name="Sakthikumar S."/>
            <person name="Sykes S."/>
            <person name="Schwartz D.C."/>
            <person name="Turgeon B.G."/>
            <person name="Wapinski I."/>
            <person name="Yoder O."/>
            <person name="Young S."/>
            <person name="Zeng Q."/>
            <person name="Zhou S."/>
            <person name="Galagan J."/>
            <person name="Cuomo C.A."/>
            <person name="Kistler H.C."/>
            <person name="Rep M."/>
        </authorList>
    </citation>
    <scope>NUCLEOTIDE SEQUENCE [LARGE SCALE GENOMIC DNA]</scope>
    <source>
        <strain evidence="2">4287</strain>
    </source>
</reference>
<gene>
    <name evidence="2" type="ORF">FOXG_01516</name>
</gene>
<dbReference type="GeneID" id="28943762"/>
<evidence type="ECO:0000313" key="2">
    <source>
        <dbReference type="EMBL" id="KNA96234.1"/>
    </source>
</evidence>
<dbReference type="OrthoDB" id="3431997at2759"/>
<organism evidence="2 3">
    <name type="scientific">Fusarium oxysporum f. sp. lycopersici (strain 4287 / CBS 123668 / FGSC 9935 / NRRL 34936)</name>
    <name type="common">Fusarium vascular wilt of tomato</name>
    <dbReference type="NCBI Taxonomy" id="426428"/>
    <lineage>
        <taxon>Eukaryota</taxon>
        <taxon>Fungi</taxon>
        <taxon>Dikarya</taxon>
        <taxon>Ascomycota</taxon>
        <taxon>Pezizomycotina</taxon>
        <taxon>Sordariomycetes</taxon>
        <taxon>Hypocreomycetidae</taxon>
        <taxon>Hypocreales</taxon>
        <taxon>Nectriaceae</taxon>
        <taxon>Fusarium</taxon>
        <taxon>Fusarium oxysporum species complex</taxon>
    </lineage>
</organism>
<evidence type="ECO:0000256" key="1">
    <source>
        <dbReference type="SAM" id="MobiDB-lite"/>
    </source>
</evidence>
<dbReference type="Proteomes" id="UP000009097">
    <property type="component" value="Unassembled WGS sequence"/>
</dbReference>
<name>A0A0J9UB58_FUSO4</name>
<reference evidence="2" key="1">
    <citation type="submission" date="2007-04" db="EMBL/GenBank/DDBJ databases">
        <authorList>
            <consortium name="The Broad Institute Genome Sequencing Platform"/>
            <person name="Birren B."/>
            <person name="Lander E."/>
            <person name="Galagan J."/>
            <person name="Nusbaum C."/>
            <person name="Devon K."/>
            <person name="Ma L.-J."/>
            <person name="Jaffe D."/>
            <person name="Butler J."/>
            <person name="Alvarez P."/>
            <person name="Gnerre S."/>
            <person name="Grabherr M."/>
            <person name="Kleber M."/>
            <person name="Mauceli E."/>
            <person name="Brockman W."/>
            <person name="MacCallum I.A."/>
            <person name="Young S."/>
            <person name="LaButti K."/>
            <person name="DeCaprio D."/>
            <person name="Crawford M."/>
            <person name="Koehrsen M."/>
            <person name="Engels R."/>
            <person name="Montgomery P."/>
            <person name="Pearson M."/>
            <person name="Howarth C."/>
            <person name="Larson L."/>
            <person name="White J."/>
            <person name="O'Leary S."/>
            <person name="Kodira C."/>
            <person name="Zeng Q."/>
            <person name="Yandava C."/>
            <person name="Alvarado L."/>
            <person name="Kistler C."/>
            <person name="Shim W.-B."/>
            <person name="Kang S."/>
            <person name="Woloshuk C."/>
        </authorList>
    </citation>
    <scope>NUCLEOTIDE SEQUENCE</scope>
    <source>
        <strain evidence="2">4287</strain>
    </source>
</reference>
<dbReference type="VEuPathDB" id="FungiDB:FOXG_01516"/>
<dbReference type="KEGG" id="fox:FOXG_01516"/>
<sequence length="317" mass="34732">MKQLPRYRNDINTREQDSQIQRLKSRTLYTNASFIILYQPTSYVTHLTMGHSNSTLQSHQLSAGGIEKGIPPVIRVSYESGWRKYACFARMKLFLSGPNGEPMYTLNFVKGLYGDIILHSGSSIDSPPLAASGRESSLRDDYLVTLPSLSGNGPQEEILRRPKGLKGRFWFAIQVGHGPDQHVERFEWRRSRGAEVKSVGQSRWGGYKLVRLGTTNTKEEYSSSEEDLHDGSTNGEGYTSDGKEVVAVWGSTNCLKSLSGVGEFQFRGSGATGELGQLWALMAVMSCMSIWQKVQRDNATAGASSSSAASASVAASA</sequence>